<dbReference type="KEGG" id="cpas:Clopa_0458"/>
<evidence type="ECO:0000313" key="2">
    <source>
        <dbReference type="Proteomes" id="UP000013523"/>
    </source>
</evidence>
<dbReference type="STRING" id="86416.Clopa_0458"/>
<dbReference type="RefSeq" id="WP_015613840.1">
    <property type="nucleotide sequence ID" value="NC_021182.1"/>
</dbReference>
<protein>
    <submittedName>
        <fullName evidence="1">Uncharacterized protein</fullName>
    </submittedName>
</protein>
<dbReference type="OrthoDB" id="9777242at2"/>
<dbReference type="eggNOG" id="ENOG50322UQ">
    <property type="taxonomic scope" value="Bacteria"/>
</dbReference>
<dbReference type="EMBL" id="CP003261">
    <property type="protein sequence ID" value="AGK95513.1"/>
    <property type="molecule type" value="Genomic_DNA"/>
</dbReference>
<evidence type="ECO:0000313" key="1">
    <source>
        <dbReference type="EMBL" id="AGK95513.1"/>
    </source>
</evidence>
<keyword evidence="2" id="KW-1185">Reference proteome</keyword>
<dbReference type="PATRIC" id="fig|86416.3.peg.437"/>
<organism evidence="1 2">
    <name type="scientific">Clostridium pasteurianum BC1</name>
    <dbReference type="NCBI Taxonomy" id="86416"/>
    <lineage>
        <taxon>Bacteria</taxon>
        <taxon>Bacillati</taxon>
        <taxon>Bacillota</taxon>
        <taxon>Clostridia</taxon>
        <taxon>Eubacteriales</taxon>
        <taxon>Clostridiaceae</taxon>
        <taxon>Clostridium</taxon>
    </lineage>
</organism>
<reference evidence="1 2" key="1">
    <citation type="submission" date="2012-01" db="EMBL/GenBank/DDBJ databases">
        <title>Complete sequence of chromosome of Clostridium pasteurianum BC1.</title>
        <authorList>
            <consortium name="US DOE Joint Genome Institute"/>
            <person name="Lucas S."/>
            <person name="Han J."/>
            <person name="Lapidus A."/>
            <person name="Cheng J.-F."/>
            <person name="Goodwin L."/>
            <person name="Pitluck S."/>
            <person name="Peters L."/>
            <person name="Mikhailova N."/>
            <person name="Teshima H."/>
            <person name="Detter J.C."/>
            <person name="Han C."/>
            <person name="Tapia R."/>
            <person name="Land M."/>
            <person name="Hauser L."/>
            <person name="Kyrpides N."/>
            <person name="Ivanova N."/>
            <person name="Pagani I."/>
            <person name="Dunn J."/>
            <person name="Taghavi S."/>
            <person name="Francis A."/>
            <person name="van der Lelie D."/>
            <person name="Woyke T."/>
        </authorList>
    </citation>
    <scope>NUCLEOTIDE SEQUENCE [LARGE SCALE GENOMIC DNA]</scope>
    <source>
        <strain evidence="1 2">BC1</strain>
    </source>
</reference>
<proteinExistence type="predicted"/>
<sequence>MSAFLGKIHYLLYNKIQLNEDLLGGILNFAEGKNIPVEEIKSKIYEKYGYPEKRDLEEAIDQGNIHGWLQEKIQSVENRTAAIVTELINKHDIKMDDISKIYYDNGKRIMGAMEVKDFLPKDLFDIIFTYMLEGMPCDMINEVIFESESEFSWKTTRCIHKQHWDKTGGEVNNFYTLRKAWINGLLDATEYSYIRSENGNNKITRG</sequence>
<dbReference type="HOGENOM" id="CLU_111455_0_0_9"/>
<name>R4JZ05_CLOPA</name>
<dbReference type="AlphaFoldDB" id="R4JZ05"/>
<accession>R4JZ05</accession>
<dbReference type="Proteomes" id="UP000013523">
    <property type="component" value="Chromosome"/>
</dbReference>
<gene>
    <name evidence="1" type="ORF">Clopa_0458</name>
</gene>